<feature type="binding site" evidence="8">
    <location>
        <position position="151"/>
    </location>
    <ligand>
        <name>substrate</name>
    </ligand>
</feature>
<dbReference type="PIRSF" id="PIRSF000729">
    <property type="entry name" value="GK"/>
    <property type="match status" value="1"/>
</dbReference>
<dbReference type="InterPro" id="IPR001057">
    <property type="entry name" value="Glu/AcGlu_kinase"/>
</dbReference>
<dbReference type="InterPro" id="IPR041739">
    <property type="entry name" value="G5K_ProB"/>
</dbReference>
<dbReference type="NCBIfam" id="TIGR01027">
    <property type="entry name" value="proB"/>
    <property type="match status" value="1"/>
</dbReference>
<dbReference type="InterPro" id="IPR001048">
    <property type="entry name" value="Asp/Glu/Uridylate_kinase"/>
</dbReference>
<keyword evidence="4 8" id="KW-0808">Transferase</keyword>
<evidence type="ECO:0000256" key="7">
    <source>
        <dbReference type="ARBA" id="ARBA00022840"/>
    </source>
</evidence>
<dbReference type="EMBL" id="BOQE01000001">
    <property type="protein sequence ID" value="GIM45065.1"/>
    <property type="molecule type" value="Genomic_DNA"/>
</dbReference>
<keyword evidence="6 8" id="KW-0418">Kinase</keyword>
<dbReference type="PANTHER" id="PTHR43654:SF1">
    <property type="entry name" value="ISOPENTENYL PHOSPHATE KINASE"/>
    <property type="match status" value="1"/>
</dbReference>
<gene>
    <name evidence="8 10" type="primary">proB</name>
    <name evidence="10" type="ORF">DNHGIG_06140</name>
</gene>
<evidence type="ECO:0000256" key="2">
    <source>
        <dbReference type="ARBA" id="ARBA00022605"/>
    </source>
</evidence>
<dbReference type="SMART" id="SM00359">
    <property type="entry name" value="PUA"/>
    <property type="match status" value="1"/>
</dbReference>
<dbReference type="GO" id="GO:0003723">
    <property type="term" value="F:RNA binding"/>
    <property type="evidence" value="ECO:0007669"/>
    <property type="project" value="InterPro"/>
</dbReference>
<sequence>MSRQKKRIVVKVGSSSLTDERGIICMERMKTLVESLVRLKQEANTEVLLVSSGAVAAGLGHLQWSRTMITMPEKQAAAAVGQGLLIETYKHLFAEYGEMIAQLLLTRGDIEDRKRYVNIRNTLETLLHYGIIPIVNENDTVAVDEIRFGDNDTLGSWVGILAEADLVILLTDIDGLYTANPKEHPDARRIEVVKEITPELEKAAGGTGSVHGTGGMKTKLQAAKIAMQAGIELVIAHSRTERVIERVVAGEPLGTRFLPQKRLSGKKQWIAFGSKVKGRLFVDDGAADALVHGGKSLLAPGIVRIEGTFTEGDAVEIVQLDQRVIAKGIVNYSDADLRMICGSSEHHLREVVHRDVMILLEGVV</sequence>
<comment type="subcellular location">
    <subcellularLocation>
        <location evidence="8">Cytoplasm</location>
    </subcellularLocation>
</comment>
<dbReference type="AlphaFoldDB" id="A0AAV4LBA9"/>
<dbReference type="Gene3D" id="3.40.1160.10">
    <property type="entry name" value="Acetylglutamate kinase-like"/>
    <property type="match status" value="1"/>
</dbReference>
<dbReference type="SUPFAM" id="SSF53633">
    <property type="entry name" value="Carbamate kinase-like"/>
    <property type="match status" value="1"/>
</dbReference>
<organism evidence="10 11">
    <name type="scientific">Collibacillus ludicampi</name>
    <dbReference type="NCBI Taxonomy" id="2771369"/>
    <lineage>
        <taxon>Bacteria</taxon>
        <taxon>Bacillati</taxon>
        <taxon>Bacillota</taxon>
        <taxon>Bacilli</taxon>
        <taxon>Bacillales</taxon>
        <taxon>Alicyclobacillaceae</taxon>
        <taxon>Collibacillus</taxon>
    </lineage>
</organism>
<keyword evidence="3 8" id="KW-0641">Proline biosynthesis</keyword>
<dbReference type="EC" id="2.7.2.11" evidence="8"/>
<comment type="pathway">
    <text evidence="8">Amino-acid biosynthesis; L-proline biosynthesis; L-glutamate 5-semialdehyde from L-glutamate: step 1/2.</text>
</comment>
<evidence type="ECO:0000256" key="8">
    <source>
        <dbReference type="HAMAP-Rule" id="MF_00456"/>
    </source>
</evidence>
<keyword evidence="5 8" id="KW-0547">Nucleotide-binding</keyword>
<evidence type="ECO:0000256" key="6">
    <source>
        <dbReference type="ARBA" id="ARBA00022777"/>
    </source>
</evidence>
<keyword evidence="7 8" id="KW-0067">ATP-binding</keyword>
<dbReference type="InterPro" id="IPR019797">
    <property type="entry name" value="Glutamate_5-kinase_CS"/>
</dbReference>
<dbReference type="PRINTS" id="PR00474">
    <property type="entry name" value="GLU5KINASE"/>
</dbReference>
<dbReference type="SUPFAM" id="SSF88697">
    <property type="entry name" value="PUA domain-like"/>
    <property type="match status" value="1"/>
</dbReference>
<dbReference type="InterPro" id="IPR005715">
    <property type="entry name" value="Glu_5kinase/COase_Synthase"/>
</dbReference>
<dbReference type="PANTHER" id="PTHR43654">
    <property type="entry name" value="GLUTAMATE 5-KINASE"/>
    <property type="match status" value="1"/>
</dbReference>
<evidence type="ECO:0000313" key="10">
    <source>
        <dbReference type="EMBL" id="GIM45065.1"/>
    </source>
</evidence>
<comment type="catalytic activity">
    <reaction evidence="8">
        <text>L-glutamate + ATP = L-glutamyl 5-phosphate + ADP</text>
        <dbReference type="Rhea" id="RHEA:14877"/>
        <dbReference type="ChEBI" id="CHEBI:29985"/>
        <dbReference type="ChEBI" id="CHEBI:30616"/>
        <dbReference type="ChEBI" id="CHEBI:58274"/>
        <dbReference type="ChEBI" id="CHEBI:456216"/>
        <dbReference type="EC" id="2.7.2.11"/>
    </reaction>
</comment>
<dbReference type="InterPro" id="IPR036974">
    <property type="entry name" value="PUA_sf"/>
</dbReference>
<dbReference type="PROSITE" id="PS00902">
    <property type="entry name" value="GLUTAMATE_5_KINASE"/>
    <property type="match status" value="1"/>
</dbReference>
<dbReference type="FunFam" id="3.40.1160.10:FF:000018">
    <property type="entry name" value="Glutamate 5-kinase"/>
    <property type="match status" value="1"/>
</dbReference>
<evidence type="ECO:0000259" key="9">
    <source>
        <dbReference type="SMART" id="SM00359"/>
    </source>
</evidence>
<comment type="function">
    <text evidence="8">Catalyzes the transfer of a phosphate group to glutamate to form L-glutamate 5-phosphate.</text>
</comment>
<dbReference type="HAMAP" id="MF_00456">
    <property type="entry name" value="ProB"/>
    <property type="match status" value="1"/>
</dbReference>
<feature type="binding site" evidence="8">
    <location>
        <position position="11"/>
    </location>
    <ligand>
        <name>ATP</name>
        <dbReference type="ChEBI" id="CHEBI:30616"/>
    </ligand>
</feature>
<protein>
    <recommendedName>
        <fullName evidence="8">Glutamate 5-kinase</fullName>
        <ecNumber evidence="8">2.7.2.11</ecNumber>
    </recommendedName>
    <alternativeName>
        <fullName evidence="8">Gamma-glutamyl kinase</fullName>
        <shortName evidence="8">GK</shortName>
    </alternativeName>
</protein>
<dbReference type="Pfam" id="PF00696">
    <property type="entry name" value="AA_kinase"/>
    <property type="match status" value="1"/>
</dbReference>
<name>A0AAV4LBA9_9BACL</name>
<evidence type="ECO:0000313" key="11">
    <source>
        <dbReference type="Proteomes" id="UP001057291"/>
    </source>
</evidence>
<feature type="binding site" evidence="8">
    <location>
        <position position="139"/>
    </location>
    <ligand>
        <name>substrate</name>
    </ligand>
</feature>
<dbReference type="GO" id="GO:0005829">
    <property type="term" value="C:cytosol"/>
    <property type="evidence" value="ECO:0007669"/>
    <property type="project" value="TreeGrafter"/>
</dbReference>
<dbReference type="Proteomes" id="UP001057291">
    <property type="component" value="Unassembled WGS sequence"/>
</dbReference>
<dbReference type="InterPro" id="IPR036393">
    <property type="entry name" value="AceGlu_kinase-like_sf"/>
</dbReference>
<evidence type="ECO:0000256" key="5">
    <source>
        <dbReference type="ARBA" id="ARBA00022741"/>
    </source>
</evidence>
<keyword evidence="2 8" id="KW-0028">Amino-acid biosynthesis</keyword>
<evidence type="ECO:0000256" key="4">
    <source>
        <dbReference type="ARBA" id="ARBA00022679"/>
    </source>
</evidence>
<comment type="caution">
    <text evidence="10">The sequence shown here is derived from an EMBL/GenBank/DDBJ whole genome shotgun (WGS) entry which is preliminary data.</text>
</comment>
<evidence type="ECO:0000256" key="1">
    <source>
        <dbReference type="ARBA" id="ARBA00022490"/>
    </source>
</evidence>
<accession>A0AAV4LBA9</accession>
<dbReference type="RefSeq" id="WP_282198299.1">
    <property type="nucleotide sequence ID" value="NZ_BOQE01000001.1"/>
</dbReference>
<dbReference type="GO" id="GO:0005524">
    <property type="term" value="F:ATP binding"/>
    <property type="evidence" value="ECO:0007669"/>
    <property type="project" value="UniProtKB-KW"/>
</dbReference>
<reference evidence="10" key="1">
    <citation type="journal article" date="2023" name="Int. J. Syst. Evol. Microbiol.">
        <title>Collibacillus ludicampi gen. nov., sp. nov., a new soil bacterium of the family Alicyclobacillaceae.</title>
        <authorList>
            <person name="Jojima T."/>
            <person name="Ioku Y."/>
            <person name="Fukuta Y."/>
            <person name="Shirasaka N."/>
            <person name="Matsumura Y."/>
            <person name="Mori M."/>
        </authorList>
    </citation>
    <scope>NUCLEOTIDE SEQUENCE</scope>
    <source>
        <strain evidence="10">TP075</strain>
    </source>
</reference>
<evidence type="ECO:0000256" key="3">
    <source>
        <dbReference type="ARBA" id="ARBA00022650"/>
    </source>
</evidence>
<feature type="domain" description="PUA" evidence="9">
    <location>
        <begin position="278"/>
        <end position="358"/>
    </location>
</feature>
<dbReference type="GO" id="GO:0055129">
    <property type="term" value="P:L-proline biosynthetic process"/>
    <property type="evidence" value="ECO:0007669"/>
    <property type="project" value="UniProtKB-UniRule"/>
</dbReference>
<dbReference type="InterPro" id="IPR002478">
    <property type="entry name" value="PUA"/>
</dbReference>
<dbReference type="CDD" id="cd21157">
    <property type="entry name" value="PUA_G5K"/>
    <property type="match status" value="1"/>
</dbReference>
<dbReference type="InterPro" id="IPR011529">
    <property type="entry name" value="Glu_5kinase"/>
</dbReference>
<dbReference type="Gene3D" id="2.30.130.10">
    <property type="entry name" value="PUA domain"/>
    <property type="match status" value="1"/>
</dbReference>
<keyword evidence="1 8" id="KW-0963">Cytoplasm</keyword>
<comment type="similarity">
    <text evidence="8">Belongs to the glutamate 5-kinase family.</text>
</comment>
<dbReference type="Pfam" id="PF01472">
    <property type="entry name" value="PUA"/>
    <property type="match status" value="1"/>
</dbReference>
<keyword evidence="11" id="KW-1185">Reference proteome</keyword>
<dbReference type="GO" id="GO:0004349">
    <property type="term" value="F:glutamate 5-kinase activity"/>
    <property type="evidence" value="ECO:0007669"/>
    <property type="project" value="UniProtKB-UniRule"/>
</dbReference>
<proteinExistence type="inferred from homology"/>
<dbReference type="PROSITE" id="PS50890">
    <property type="entry name" value="PUA"/>
    <property type="match status" value="1"/>
</dbReference>
<feature type="binding site" evidence="8">
    <location>
        <position position="52"/>
    </location>
    <ligand>
        <name>substrate</name>
    </ligand>
</feature>
<feature type="binding site" evidence="8">
    <location>
        <begin position="171"/>
        <end position="172"/>
    </location>
    <ligand>
        <name>ATP</name>
        <dbReference type="ChEBI" id="CHEBI:30616"/>
    </ligand>
</feature>
<dbReference type="CDD" id="cd04242">
    <property type="entry name" value="AAK_G5K_ProB"/>
    <property type="match status" value="1"/>
</dbReference>
<dbReference type="InterPro" id="IPR015947">
    <property type="entry name" value="PUA-like_sf"/>
</dbReference>
<feature type="binding site" evidence="8">
    <location>
        <begin position="213"/>
        <end position="219"/>
    </location>
    <ligand>
        <name>ATP</name>
        <dbReference type="ChEBI" id="CHEBI:30616"/>
    </ligand>
</feature>